<dbReference type="PROSITE" id="PS50966">
    <property type="entry name" value="ZF_SWIM"/>
    <property type="match status" value="1"/>
</dbReference>
<feature type="domain" description="SWIM-type" evidence="2">
    <location>
        <begin position="72"/>
        <end position="106"/>
    </location>
</feature>
<evidence type="ECO:0000259" key="2">
    <source>
        <dbReference type="PROSITE" id="PS50966"/>
    </source>
</evidence>
<organism evidence="3 4">
    <name type="scientific">Geobacillus uzenensis</name>
    <dbReference type="NCBI Taxonomy" id="129339"/>
    <lineage>
        <taxon>Bacteria</taxon>
        <taxon>Bacillati</taxon>
        <taxon>Bacillota</taxon>
        <taxon>Bacilli</taxon>
        <taxon>Bacillales</taxon>
        <taxon>Anoxybacillaceae</taxon>
        <taxon>Geobacillus</taxon>
    </lineage>
</organism>
<accession>A0ABX4DDV2</accession>
<protein>
    <recommendedName>
        <fullName evidence="2">SWIM-type domain-containing protein</fullName>
    </recommendedName>
</protein>
<dbReference type="EMBL" id="NEWL01000010">
    <property type="protein sequence ID" value="OXB85345.1"/>
    <property type="molecule type" value="Genomic_DNA"/>
</dbReference>
<name>A0ABX4DDV2_9BACL</name>
<dbReference type="Proteomes" id="UP000198364">
    <property type="component" value="Unassembled WGS sequence"/>
</dbReference>
<keyword evidence="1" id="KW-0863">Zinc-finger</keyword>
<proteinExistence type="predicted"/>
<sequence>MERKGRTDMLQTTVSKPLLKQAAGELLKELPFPIFHNLIQKGRDLSRNGLVYNVMVINSHEVEGVVSDITPHDVMLDLANITRRHRCPCGTDGLCPHILALFFYVYGNVFDSGELFRLWKKGQIEALWKETTAPHEREPLAQKRVGKPTALSITQNETVEDWRDQFEKQYQDFFSRHQNGQNWPYRLAVQLLPKLGKNERKQAGARPLRELHAALFLLEKLRQYGEAQGWNDVVFASYGQFSWQQDVNYVADRAFDALEKLSTQSLPRSLNALIEQTIPYVRDVLFLDGGLSSFGYDFYTTAWELLFTKPAWRQEERMELLRLANEYGKSRAAMAAAHLSFLLGEDDEAMALYRAFPHQAGLFLIEWIGRFITNGLVKRFESVWEKAKDDWPLYLSHMSDLARGSFLDEAVHLFKMYARQRNRPDAWEDFLQRSLPYSVNYYTNFLYRQGRYREVVDLFLWANITADELHPQLLKTLQARNPELVMPLYHRAVMRRLEEKNRASYQRAVRHLKTLRTHYRSMKRLDQWEAYLEQLLAKTARMRAFHEELKKGKLLS</sequence>
<gene>
    <name evidence="3" type="ORF">B9L21_17005</name>
</gene>
<keyword evidence="4" id="KW-1185">Reference proteome</keyword>
<evidence type="ECO:0000313" key="4">
    <source>
        <dbReference type="Proteomes" id="UP000198364"/>
    </source>
</evidence>
<comment type="caution">
    <text evidence="3">The sequence shown here is derived from an EMBL/GenBank/DDBJ whole genome shotgun (WGS) entry which is preliminary data.</text>
</comment>
<dbReference type="InterPro" id="IPR007527">
    <property type="entry name" value="Znf_SWIM"/>
</dbReference>
<reference evidence="3 4" key="1">
    <citation type="submission" date="2017-05" db="EMBL/GenBank/DDBJ databases">
        <title>The genome sequence of Geobacillus uzenensis BGSC 92A1.</title>
        <authorList>
            <person name="Ramaloko W.T."/>
            <person name="Koen N."/>
            <person name="Polliack S."/>
            <person name="Aliyu H."/>
            <person name="Lebre P."/>
            <person name="Mohr T."/>
            <person name="Oswald F."/>
            <person name="Zwick M."/>
            <person name="Neumann A."/>
            <person name="Syldatk C."/>
            <person name="Cowan D."/>
            <person name="De Maayer P."/>
        </authorList>
    </citation>
    <scope>NUCLEOTIDE SEQUENCE [LARGE SCALE GENOMIC DNA]</scope>
    <source>
        <strain evidence="3 4">BGSC 92A1</strain>
    </source>
</reference>
<keyword evidence="1" id="KW-0862">Zinc</keyword>
<evidence type="ECO:0000313" key="3">
    <source>
        <dbReference type="EMBL" id="OXB85345.1"/>
    </source>
</evidence>
<evidence type="ECO:0000256" key="1">
    <source>
        <dbReference type="PROSITE-ProRule" id="PRU00325"/>
    </source>
</evidence>
<keyword evidence="1" id="KW-0479">Metal-binding</keyword>